<feature type="compositionally biased region" description="Low complexity" evidence="1">
    <location>
        <begin position="187"/>
        <end position="265"/>
    </location>
</feature>
<keyword evidence="4" id="KW-1185">Reference proteome</keyword>
<evidence type="ECO:0000259" key="2">
    <source>
        <dbReference type="Pfam" id="PF25459"/>
    </source>
</evidence>
<feature type="compositionally biased region" description="Low complexity" evidence="1">
    <location>
        <begin position="153"/>
        <end position="168"/>
    </location>
</feature>
<dbReference type="InterPro" id="IPR057402">
    <property type="entry name" value="AIM3_BBC1_C"/>
</dbReference>
<dbReference type="Proteomes" id="UP000054251">
    <property type="component" value="Unassembled WGS sequence"/>
</dbReference>
<feature type="compositionally biased region" description="Low complexity" evidence="1">
    <location>
        <begin position="22"/>
        <end position="33"/>
    </location>
</feature>
<dbReference type="GeneID" id="26842309"/>
<feature type="compositionally biased region" description="Polar residues" evidence="1">
    <location>
        <begin position="76"/>
        <end position="128"/>
    </location>
</feature>
<evidence type="ECO:0000313" key="4">
    <source>
        <dbReference type="Proteomes" id="UP000054251"/>
    </source>
</evidence>
<feature type="compositionally biased region" description="Polar residues" evidence="1">
    <location>
        <begin position="281"/>
        <end position="295"/>
    </location>
</feature>
<organism evidence="3 4">
    <name type="scientific">Debaryomyces fabryi</name>
    <dbReference type="NCBI Taxonomy" id="58627"/>
    <lineage>
        <taxon>Eukaryota</taxon>
        <taxon>Fungi</taxon>
        <taxon>Dikarya</taxon>
        <taxon>Ascomycota</taxon>
        <taxon>Saccharomycotina</taxon>
        <taxon>Pichiomycetes</taxon>
        <taxon>Debaryomycetaceae</taxon>
        <taxon>Debaryomyces</taxon>
    </lineage>
</organism>
<comment type="caution">
    <text evidence="3">The sequence shown here is derived from an EMBL/GenBank/DDBJ whole genome shotgun (WGS) entry which is preliminary data.</text>
</comment>
<name>A0A0V1PS88_9ASCO</name>
<dbReference type="Pfam" id="PF25459">
    <property type="entry name" value="AIM3_BBC1_C"/>
    <property type="match status" value="1"/>
</dbReference>
<dbReference type="AlphaFoldDB" id="A0A0V1PS88"/>
<feature type="compositionally biased region" description="Polar residues" evidence="1">
    <location>
        <begin position="341"/>
        <end position="356"/>
    </location>
</feature>
<feature type="compositionally biased region" description="Low complexity" evidence="1">
    <location>
        <begin position="507"/>
        <end position="519"/>
    </location>
</feature>
<feature type="region of interest" description="Disordered" evidence="1">
    <location>
        <begin position="22"/>
        <end position="674"/>
    </location>
</feature>
<gene>
    <name evidence="3" type="ORF">AC631_05300</name>
</gene>
<feature type="compositionally biased region" description="Polar residues" evidence="1">
    <location>
        <begin position="320"/>
        <end position="330"/>
    </location>
</feature>
<feature type="compositionally biased region" description="Low complexity" evidence="1">
    <location>
        <begin position="417"/>
        <end position="437"/>
    </location>
</feature>
<evidence type="ECO:0000256" key="1">
    <source>
        <dbReference type="SAM" id="MobiDB-lite"/>
    </source>
</evidence>
<feature type="compositionally biased region" description="Polar residues" evidence="1">
    <location>
        <begin position="370"/>
        <end position="381"/>
    </location>
</feature>
<protein>
    <recommendedName>
        <fullName evidence="2">BBC1/AIM3 cysteine proteinase-fold domain-containing protein</fullName>
    </recommendedName>
</protein>
<feature type="compositionally biased region" description="Low complexity" evidence="1">
    <location>
        <begin position="60"/>
        <end position="74"/>
    </location>
</feature>
<dbReference type="RefSeq" id="XP_015465042.1">
    <property type="nucleotide sequence ID" value="XM_015614129.1"/>
</dbReference>
<sequence>MSFWDNNKGTFLAAGKATAKGIGTGTKALGKAGYRTYKNSQNEKKGLPPIETDKGDNDHYGTSSSLNSTNTGYNPGYNSGHNSGYNSGYNPSHNSGYNPSHNSGYNPGHNSGYNTGANTGTSQYQSQPKVDVNAFPLPPKRLVGPGEVRPLNSQAPQAQQSQQLQQPQQPQPQPLSGARPVPQPPSQAGIQPQYQPPQYQNGQIQQPAYGVDQQQQSFQPQPQQQQYQQPIQQPQPQPQQTQPQQQYQQHIYQPQPQLQVPYQPLSEQSNSSQPPPAYDDNNFQNNQLELAQLDSQPVAKKPLPDPSLFAPPPIHKNRGASESSDSASNKTDFKASPTGRYGNSTTSRNTSLNIDPSNIGPPPPKPYRENSGTTHNSSNIRLTPPLPTRQSSSTIQNSHASNVQSQATPIPAPPPSSNTASVNSESSQSSGTGSLLAPLPPRDNIALDSSKKKAPPPKPTKKPSHLSADGPLQSAGTDSLKQESKPNLPNFAEEIALRKSSNNDIASKSNSNSENLNLELKNKLRPVNSEGHIEPETSNDPPSLVKSKPKLAPKPKISLKPEISPKPAASSLPEKKAKPLMKPKPEIKAKPELKAKPIIGSKPMVDSSSKSSDMVSNPKTDIQTNKSSTSMPPIPRSGSAISNTPPPPIPRSQSATPNTSSSPPPPPPPSRNYRRTKVAMPPIVLGPPNFDLQLSTGWFANISGAMELPKDISGLNYNTSYLYTTHGSDKSYTRNINLRLRDLAVLSYAITWLNDNINNAKVEVTRFIPSPILNKIPTVDELIANQKKFGDYVASWSENKVDQKVGSGECWDLAHDALLKGCGNHAFISTYYHHGFPIVLLQGSENGVSYVNGKIALDELRRGDILQYTSCIFKDKSSGSVSTVGNPDHTSVILENMGDKLIIAEQNINNIKIVKKREICLGNLTQGTVVGYRPMPTEWAGNL</sequence>
<feature type="compositionally biased region" description="Low complexity" evidence="1">
    <location>
        <begin position="601"/>
        <end position="616"/>
    </location>
</feature>
<feature type="domain" description="BBC1/AIM3 cysteine proteinase-fold" evidence="2">
    <location>
        <begin position="777"/>
        <end position="942"/>
    </location>
</feature>
<proteinExistence type="predicted"/>
<dbReference type="Gene3D" id="3.90.1720.60">
    <property type="match status" value="1"/>
</dbReference>
<evidence type="ECO:0000313" key="3">
    <source>
        <dbReference type="EMBL" id="KRZ98939.1"/>
    </source>
</evidence>
<feature type="compositionally biased region" description="Polar residues" evidence="1">
    <location>
        <begin position="388"/>
        <end position="408"/>
    </location>
</feature>
<feature type="compositionally biased region" description="Basic and acidic residues" evidence="1">
    <location>
        <begin position="41"/>
        <end position="59"/>
    </location>
</feature>
<feature type="compositionally biased region" description="Basic and acidic residues" evidence="1">
    <location>
        <begin position="573"/>
        <end position="595"/>
    </location>
</feature>
<accession>A0A0V1PS88</accession>
<reference evidence="3 4" key="1">
    <citation type="submission" date="2015-11" db="EMBL/GenBank/DDBJ databases">
        <title>The genome of Debaryomyces fabryi.</title>
        <authorList>
            <person name="Tafer H."/>
            <person name="Lopandic K."/>
        </authorList>
    </citation>
    <scope>NUCLEOTIDE SEQUENCE [LARGE SCALE GENOMIC DNA]</scope>
    <source>
        <strain evidence="3 4">CBS 789</strain>
    </source>
</reference>
<feature type="compositionally biased region" description="Basic residues" evidence="1">
    <location>
        <begin position="452"/>
        <end position="464"/>
    </location>
</feature>
<dbReference type="OrthoDB" id="3357271at2759"/>
<feature type="compositionally biased region" description="Polar residues" evidence="1">
    <location>
        <begin position="617"/>
        <end position="631"/>
    </location>
</feature>
<dbReference type="EMBL" id="LMYN01000190">
    <property type="protein sequence ID" value="KRZ98939.1"/>
    <property type="molecule type" value="Genomic_DNA"/>
</dbReference>